<sequence>MTIPSNDLPDMQIDTSLTSPKGSAAAQRALDYYLKPAVSEVVEEERFFDVNRNVSSEEALVRASDLLRCAAATAYESANNLQGAHRDLAFSTVHMIDMAKALLDRSLDEDHHG</sequence>
<proteinExistence type="predicted"/>
<evidence type="ECO:0000313" key="1">
    <source>
        <dbReference type="EMBL" id="VVO05536.1"/>
    </source>
</evidence>
<dbReference type="OrthoDB" id="6994083at2"/>
<reference evidence="1 2" key="1">
    <citation type="submission" date="2019-09" db="EMBL/GenBank/DDBJ databases">
        <authorList>
            <person name="Chandra G."/>
            <person name="Truman W A."/>
        </authorList>
    </citation>
    <scope>NUCLEOTIDE SEQUENCE [LARGE SCALE GENOMIC DNA]</scope>
    <source>
        <strain evidence="1">PS704</strain>
    </source>
</reference>
<evidence type="ECO:0000313" key="2">
    <source>
        <dbReference type="Proteomes" id="UP000326557"/>
    </source>
</evidence>
<dbReference type="EMBL" id="CABVHP010000007">
    <property type="protein sequence ID" value="VVO05536.1"/>
    <property type="molecule type" value="Genomic_DNA"/>
</dbReference>
<organism evidence="1 2">
    <name type="scientific">Pseudomonas fluorescens</name>
    <dbReference type="NCBI Taxonomy" id="294"/>
    <lineage>
        <taxon>Bacteria</taxon>
        <taxon>Pseudomonadati</taxon>
        <taxon>Pseudomonadota</taxon>
        <taxon>Gammaproteobacteria</taxon>
        <taxon>Pseudomonadales</taxon>
        <taxon>Pseudomonadaceae</taxon>
        <taxon>Pseudomonas</taxon>
    </lineage>
</organism>
<dbReference type="Proteomes" id="UP000326557">
    <property type="component" value="Unassembled WGS sequence"/>
</dbReference>
<protein>
    <recommendedName>
        <fullName evidence="3">DUF3077 domain-containing protein</fullName>
    </recommendedName>
</protein>
<dbReference type="RefSeq" id="WP_150631034.1">
    <property type="nucleotide sequence ID" value="NZ_CABVHI010000008.1"/>
</dbReference>
<dbReference type="Pfam" id="PF19619">
    <property type="entry name" value="DUF6124"/>
    <property type="match status" value="1"/>
</dbReference>
<evidence type="ECO:0008006" key="3">
    <source>
        <dbReference type="Google" id="ProtNLM"/>
    </source>
</evidence>
<accession>A0A5E6RPI0</accession>
<name>A0A5E6RPI0_PSEFL</name>
<dbReference type="AlphaFoldDB" id="A0A5E6RPI0"/>
<gene>
    <name evidence="1" type="ORF">PS704_03016</name>
</gene>